<organism evidence="2 3">
    <name type="scientific">Roseofilum casamattae BLCC-M143</name>
    <dbReference type="NCBI Taxonomy" id="3022442"/>
    <lineage>
        <taxon>Bacteria</taxon>
        <taxon>Bacillati</taxon>
        <taxon>Cyanobacteriota</taxon>
        <taxon>Cyanophyceae</taxon>
        <taxon>Desertifilales</taxon>
        <taxon>Desertifilaceae</taxon>
        <taxon>Roseofilum</taxon>
        <taxon>Roseofilum casamattae</taxon>
    </lineage>
</organism>
<name>A0ABT7BTP8_9CYAN</name>
<dbReference type="EMBL" id="JAQOSQ010000003">
    <property type="protein sequence ID" value="MDJ1182559.1"/>
    <property type="molecule type" value="Genomic_DNA"/>
</dbReference>
<dbReference type="GO" id="GO:0032259">
    <property type="term" value="P:methylation"/>
    <property type="evidence" value="ECO:0007669"/>
    <property type="project" value="UniProtKB-KW"/>
</dbReference>
<feature type="domain" description="MnmC-like methyltransferase" evidence="1">
    <location>
        <begin position="121"/>
        <end position="223"/>
    </location>
</feature>
<dbReference type="InterPro" id="IPR029063">
    <property type="entry name" value="SAM-dependent_MTases_sf"/>
</dbReference>
<evidence type="ECO:0000313" key="2">
    <source>
        <dbReference type="EMBL" id="MDJ1182559.1"/>
    </source>
</evidence>
<dbReference type="PANTHER" id="PTHR39963:SF1">
    <property type="entry name" value="MNMC-LIKE METHYLTRANSFERASE DOMAIN-CONTAINING PROTEIN"/>
    <property type="match status" value="1"/>
</dbReference>
<dbReference type="InterPro" id="IPR008471">
    <property type="entry name" value="MnmC-like_methylTransf"/>
</dbReference>
<protein>
    <submittedName>
        <fullName evidence="2">MnmC family methyltransferase</fullName>
    </submittedName>
</protein>
<gene>
    <name evidence="2" type="ORF">PMH09_05065</name>
</gene>
<dbReference type="SUPFAM" id="SSF53335">
    <property type="entry name" value="S-adenosyl-L-methionine-dependent methyltransferases"/>
    <property type="match status" value="1"/>
</dbReference>
<accession>A0ABT7BTP8</accession>
<dbReference type="PANTHER" id="PTHR39963">
    <property type="entry name" value="SLL0983 PROTEIN"/>
    <property type="match status" value="1"/>
</dbReference>
<dbReference type="RefSeq" id="WP_283757211.1">
    <property type="nucleotide sequence ID" value="NZ_JAQOSQ010000003.1"/>
</dbReference>
<dbReference type="Proteomes" id="UP001232992">
    <property type="component" value="Unassembled WGS sequence"/>
</dbReference>
<sequence>MTEFTPQPTGDGSWTFFSSEFGELFHSHHGAKQEAYKKFVEPTQLPQRAVRSQLTILDICYGLGYNSASALEAIWSIHPQCQITWIGLESDRRVAQMAIAHHFDREWPHSIGSIVRELAAKNEAETDNFRGTLYLGDARQTLQHLVRQGFRADAIFLDPFSPPTCPQLWTVEFLSLAARALQRDGYLATYSCAAAVRQALKVSQLQIGTTLPTGRKSPGTLARHLNEGLISLSQKAEEHLQTRAAVPYRDPSLNDSARVICDRRRQEQQTSPLELSTHWKKRWRLLENGMGRGIS</sequence>
<comment type="caution">
    <text evidence="2">The sequence shown here is derived from an EMBL/GenBank/DDBJ whole genome shotgun (WGS) entry which is preliminary data.</text>
</comment>
<evidence type="ECO:0000313" key="3">
    <source>
        <dbReference type="Proteomes" id="UP001232992"/>
    </source>
</evidence>
<reference evidence="2 3" key="1">
    <citation type="submission" date="2023-01" db="EMBL/GenBank/DDBJ databases">
        <title>Novel diversity within Roseofilum (Cyanobacteria; Desertifilaceae) from marine benthic mats with descriptions of four novel species.</title>
        <authorList>
            <person name="Wang Y."/>
            <person name="Berthold D.E."/>
            <person name="Hu J."/>
            <person name="Lefler F.W."/>
            <person name="Laughinghouse H.D. IV."/>
        </authorList>
    </citation>
    <scope>NUCLEOTIDE SEQUENCE [LARGE SCALE GENOMIC DNA]</scope>
    <source>
        <strain evidence="2 3">BLCC-M143</strain>
    </source>
</reference>
<dbReference type="GO" id="GO:0008168">
    <property type="term" value="F:methyltransferase activity"/>
    <property type="evidence" value="ECO:0007669"/>
    <property type="project" value="UniProtKB-KW"/>
</dbReference>
<dbReference type="Pfam" id="PF05430">
    <property type="entry name" value="Methyltransf_30"/>
    <property type="match status" value="1"/>
</dbReference>
<dbReference type="Gene3D" id="3.40.50.150">
    <property type="entry name" value="Vaccinia Virus protein VP39"/>
    <property type="match status" value="1"/>
</dbReference>
<evidence type="ECO:0000259" key="1">
    <source>
        <dbReference type="Pfam" id="PF05430"/>
    </source>
</evidence>
<keyword evidence="2" id="KW-0489">Methyltransferase</keyword>
<proteinExistence type="predicted"/>
<keyword evidence="2" id="KW-0808">Transferase</keyword>
<keyword evidence="3" id="KW-1185">Reference proteome</keyword>